<keyword evidence="1" id="KW-0812">Transmembrane</keyword>
<protein>
    <submittedName>
        <fullName evidence="2">Uncharacterized protein</fullName>
    </submittedName>
</protein>
<proteinExistence type="predicted"/>
<evidence type="ECO:0000313" key="3">
    <source>
        <dbReference type="Proteomes" id="UP000315753"/>
    </source>
</evidence>
<dbReference type="OrthoDB" id="2736880at2"/>
<dbReference type="Proteomes" id="UP000315753">
    <property type="component" value="Unassembled WGS sequence"/>
</dbReference>
<keyword evidence="1" id="KW-0472">Membrane</keyword>
<dbReference type="AlphaFoldDB" id="A0A540V6S1"/>
<evidence type="ECO:0000313" key="2">
    <source>
        <dbReference type="EMBL" id="TQE92460.1"/>
    </source>
</evidence>
<organism evidence="2 3">
    <name type="scientific">Ureibacillus terrenus</name>
    <dbReference type="NCBI Taxonomy" id="118246"/>
    <lineage>
        <taxon>Bacteria</taxon>
        <taxon>Bacillati</taxon>
        <taxon>Bacillota</taxon>
        <taxon>Bacilli</taxon>
        <taxon>Bacillales</taxon>
        <taxon>Caryophanaceae</taxon>
        <taxon>Ureibacillus</taxon>
    </lineage>
</organism>
<keyword evidence="1" id="KW-1133">Transmembrane helix</keyword>
<gene>
    <name evidence="2" type="ORF">FKZ59_01760</name>
</gene>
<name>A0A540V6S1_9BACL</name>
<evidence type="ECO:0000256" key="1">
    <source>
        <dbReference type="SAM" id="Phobius"/>
    </source>
</evidence>
<dbReference type="EMBL" id="VIGD01000001">
    <property type="protein sequence ID" value="TQE92460.1"/>
    <property type="molecule type" value="Genomic_DNA"/>
</dbReference>
<dbReference type="RefSeq" id="WP_141601012.1">
    <property type="nucleotide sequence ID" value="NZ_JARMSB010000001.1"/>
</dbReference>
<comment type="caution">
    <text evidence="2">The sequence shown here is derived from an EMBL/GenBank/DDBJ whole genome shotgun (WGS) entry which is preliminary data.</text>
</comment>
<sequence>MKYLFNEKGGKPLIITVIILCVFFFISGGAIVYFTIKDKNVEFSEETVAEATKVAQSELDKAFAVAKEYPFEKRFEAIQSIGYGEPEEGQFAVFTFEKKYEKDDPFYVILKMKPHAEYENLSVVQVAVFDKKNGALIVEKENVLRWEKKEQDS</sequence>
<accession>A0A540V6S1</accession>
<keyword evidence="3" id="KW-1185">Reference proteome</keyword>
<feature type="transmembrane region" description="Helical" evidence="1">
    <location>
        <begin position="12"/>
        <end position="36"/>
    </location>
</feature>
<reference evidence="2 3" key="1">
    <citation type="submission" date="2019-06" db="EMBL/GenBank/DDBJ databases">
        <title>Genome sequence of Ureibacillus terrenus.</title>
        <authorList>
            <person name="Maclea K.S."/>
            <person name="Simoes M."/>
        </authorList>
    </citation>
    <scope>NUCLEOTIDE SEQUENCE [LARGE SCALE GENOMIC DNA]</scope>
    <source>
        <strain evidence="2 3">ATCC BAA-384</strain>
    </source>
</reference>